<evidence type="ECO:0000313" key="7">
    <source>
        <dbReference type="EMBL" id="GFS33527.1"/>
    </source>
</evidence>
<dbReference type="Proteomes" id="UP000585474">
    <property type="component" value="Unassembled WGS sequence"/>
</dbReference>
<feature type="region of interest" description="Disordered" evidence="5">
    <location>
        <begin position="49"/>
        <end position="75"/>
    </location>
</feature>
<name>A0A7J0DFR4_9ERIC</name>
<feature type="domain" description="Ribosomal protein mS38 C-terminal" evidence="6">
    <location>
        <begin position="47"/>
        <end position="74"/>
    </location>
</feature>
<dbReference type="GO" id="GO:0005739">
    <property type="term" value="C:mitochondrion"/>
    <property type="evidence" value="ECO:0007669"/>
    <property type="project" value="UniProtKB-SubCell"/>
</dbReference>
<dbReference type="AlphaFoldDB" id="A0A7J0DFR4"/>
<evidence type="ECO:0000256" key="1">
    <source>
        <dbReference type="ARBA" id="ARBA00004173"/>
    </source>
</evidence>
<evidence type="ECO:0000259" key="6">
    <source>
        <dbReference type="SMART" id="SM01155"/>
    </source>
</evidence>
<dbReference type="EMBL" id="BJWL01000191">
    <property type="protein sequence ID" value="GFS33527.1"/>
    <property type="molecule type" value="Genomic_DNA"/>
</dbReference>
<organism evidence="7 8">
    <name type="scientific">Actinidia rufa</name>
    <dbReference type="NCBI Taxonomy" id="165716"/>
    <lineage>
        <taxon>Eukaryota</taxon>
        <taxon>Viridiplantae</taxon>
        <taxon>Streptophyta</taxon>
        <taxon>Embryophyta</taxon>
        <taxon>Tracheophyta</taxon>
        <taxon>Spermatophyta</taxon>
        <taxon>Magnoliopsida</taxon>
        <taxon>eudicotyledons</taxon>
        <taxon>Gunneridae</taxon>
        <taxon>Pentapetalae</taxon>
        <taxon>asterids</taxon>
        <taxon>Ericales</taxon>
        <taxon>Actinidiaceae</taxon>
        <taxon>Actinidia</taxon>
    </lineage>
</organism>
<evidence type="ECO:0000256" key="3">
    <source>
        <dbReference type="ARBA" id="ARBA00035647"/>
    </source>
</evidence>
<dbReference type="PANTHER" id="PTHR32035:SF3">
    <property type="entry name" value="SMALL RIBOSOMAL SUBUNIT PROTEIN MS38"/>
    <property type="match status" value="1"/>
</dbReference>
<reference evidence="8" key="1">
    <citation type="submission" date="2019-07" db="EMBL/GenBank/DDBJ databases">
        <title>De Novo Assembly of kiwifruit Actinidia rufa.</title>
        <authorList>
            <person name="Sugita-Konishi S."/>
            <person name="Sato K."/>
            <person name="Mori E."/>
            <person name="Abe Y."/>
            <person name="Kisaki G."/>
            <person name="Hamano K."/>
            <person name="Suezawa K."/>
            <person name="Otani M."/>
            <person name="Fukuda T."/>
            <person name="Manabe T."/>
            <person name="Gomi K."/>
            <person name="Tabuchi M."/>
            <person name="Akimitsu K."/>
            <person name="Kataoka I."/>
        </authorList>
    </citation>
    <scope>NUCLEOTIDE SEQUENCE [LARGE SCALE GENOMIC DNA]</scope>
    <source>
        <strain evidence="8">cv. Fuchu</strain>
    </source>
</reference>
<feature type="compositionally biased region" description="Basic residues" evidence="5">
    <location>
        <begin position="52"/>
        <end position="75"/>
    </location>
</feature>
<dbReference type="InterPro" id="IPR013177">
    <property type="entry name" value="Ribosomal_mS38_C"/>
</dbReference>
<gene>
    <name evidence="7" type="ORF">Acr_00g0029020</name>
</gene>
<evidence type="ECO:0000256" key="5">
    <source>
        <dbReference type="SAM" id="MobiDB-lite"/>
    </source>
</evidence>
<dbReference type="SMART" id="SM01155">
    <property type="entry name" value="DUF1713"/>
    <property type="match status" value="1"/>
</dbReference>
<keyword evidence="8" id="KW-1185">Reference proteome</keyword>
<comment type="caution">
    <text evidence="7">The sequence shown here is derived from an EMBL/GenBank/DDBJ whole genome shotgun (WGS) entry which is preliminary data.</text>
</comment>
<evidence type="ECO:0000313" key="8">
    <source>
        <dbReference type="Proteomes" id="UP000585474"/>
    </source>
</evidence>
<evidence type="ECO:0000256" key="4">
    <source>
        <dbReference type="ARBA" id="ARBA00035682"/>
    </source>
</evidence>
<evidence type="ECO:0000256" key="2">
    <source>
        <dbReference type="ARBA" id="ARBA00023128"/>
    </source>
</evidence>
<accession>A0A7J0DFR4</accession>
<comment type="similarity">
    <text evidence="3">Belongs to the mitochondrion-specific ribosomal protein mS38 family.</text>
</comment>
<dbReference type="PANTHER" id="PTHR32035">
    <property type="entry name" value="AURORA KINASE A-INTERACTING PROTEIN"/>
    <property type="match status" value="1"/>
</dbReference>
<sequence>MGDSICPHAIPSFPSFPFGFSLNPIGSTGFAPANADDAISGDDQMIYADSVKKKRKRKMNTHKYRKLKKRLRRKT</sequence>
<proteinExistence type="inferred from homology"/>
<keyword evidence="2" id="KW-0496">Mitochondrion</keyword>
<protein>
    <recommendedName>
        <fullName evidence="4">Small ribosomal subunit protein mS38</fullName>
    </recommendedName>
</protein>
<dbReference type="OrthoDB" id="1932216at2759"/>
<comment type="subcellular location">
    <subcellularLocation>
        <location evidence="1">Mitochondrion</location>
    </subcellularLocation>
</comment>
<dbReference type="Pfam" id="PF08213">
    <property type="entry name" value="COX24_C"/>
    <property type="match status" value="1"/>
</dbReference>
<dbReference type="CDD" id="cd23699">
    <property type="entry name" value="At5g63150_CTD"/>
    <property type="match status" value="1"/>
</dbReference>